<evidence type="ECO:0000313" key="3">
    <source>
        <dbReference type="Proteomes" id="UP001299068"/>
    </source>
</evidence>
<sequence>MKKMFFGATILLVGTLITLTLFSLSVISPIDYNGTSGLHAFLNGTGSAFYFILAVIASIYGLIVCFIESRKN</sequence>
<accession>A0ABS7KTA1</accession>
<feature type="transmembrane region" description="Helical" evidence="1">
    <location>
        <begin position="47"/>
        <end position="67"/>
    </location>
</feature>
<dbReference type="EMBL" id="JAIKTU010000001">
    <property type="protein sequence ID" value="MBY0754031.1"/>
    <property type="molecule type" value="Genomic_DNA"/>
</dbReference>
<protein>
    <submittedName>
        <fullName evidence="2">Uncharacterized protein</fullName>
    </submittedName>
</protein>
<proteinExistence type="predicted"/>
<keyword evidence="1" id="KW-1133">Transmembrane helix</keyword>
<name>A0ABS7KTA1_CLOSR</name>
<dbReference type="Proteomes" id="UP001299068">
    <property type="component" value="Unassembled WGS sequence"/>
</dbReference>
<reference evidence="2 3" key="1">
    <citation type="journal article" date="2021" name="Cell Host Microbe">
        <title>in vivo commensal control of Clostridioides difficile virulence.</title>
        <authorList>
            <person name="Girinathan B.P."/>
            <person name="Dibenedetto N."/>
            <person name="Worley J.N."/>
            <person name="Peltier J."/>
            <person name="Arrieta-Ortiz M.L."/>
            <person name="Rupa Christinal Immanuel S."/>
            <person name="Lavin R."/>
            <person name="Delaney M.L."/>
            <person name="Cummins C."/>
            <person name="Hoffmann M."/>
            <person name="Luo Y."/>
            <person name="Gonzalez-Escalona N."/>
            <person name="Allard M."/>
            <person name="Onderdonk A.B."/>
            <person name="Gerber G.K."/>
            <person name="Sonenshein A.L."/>
            <person name="Baliga N."/>
            <person name="Dupuy B."/>
            <person name="Bry L."/>
        </authorList>
    </citation>
    <scope>NUCLEOTIDE SEQUENCE [LARGE SCALE GENOMIC DNA]</scope>
    <source>
        <strain evidence="2 3">DSM 599</strain>
    </source>
</reference>
<evidence type="ECO:0000256" key="1">
    <source>
        <dbReference type="SAM" id="Phobius"/>
    </source>
</evidence>
<organism evidence="2 3">
    <name type="scientific">Clostridium sardiniense</name>
    <name type="common">Clostridium absonum</name>
    <dbReference type="NCBI Taxonomy" id="29369"/>
    <lineage>
        <taxon>Bacteria</taxon>
        <taxon>Bacillati</taxon>
        <taxon>Bacillota</taxon>
        <taxon>Clostridia</taxon>
        <taxon>Eubacteriales</taxon>
        <taxon>Clostridiaceae</taxon>
        <taxon>Clostridium</taxon>
    </lineage>
</organism>
<comment type="caution">
    <text evidence="2">The sequence shown here is derived from an EMBL/GenBank/DDBJ whole genome shotgun (WGS) entry which is preliminary data.</text>
</comment>
<keyword evidence="1" id="KW-0812">Transmembrane</keyword>
<keyword evidence="1" id="KW-0472">Membrane</keyword>
<keyword evidence="3" id="KW-1185">Reference proteome</keyword>
<gene>
    <name evidence="2" type="ORF">K5V21_01045</name>
</gene>
<evidence type="ECO:0000313" key="2">
    <source>
        <dbReference type="EMBL" id="MBY0754031.1"/>
    </source>
</evidence>
<dbReference type="RefSeq" id="WP_221858403.1">
    <property type="nucleotide sequence ID" value="NZ_JAIKTU010000001.1"/>
</dbReference>